<comment type="caution">
    <text evidence="1">The sequence shown here is derived from an EMBL/GenBank/DDBJ whole genome shotgun (WGS) entry which is preliminary data.</text>
</comment>
<name>A0ACC0JHZ8_CHOFU</name>
<gene>
    <name evidence="1" type="ORF">MSG28_012798</name>
</gene>
<evidence type="ECO:0000313" key="2">
    <source>
        <dbReference type="Proteomes" id="UP001064048"/>
    </source>
</evidence>
<proteinExistence type="predicted"/>
<dbReference type="EMBL" id="CM046122">
    <property type="protein sequence ID" value="KAI8423776.1"/>
    <property type="molecule type" value="Genomic_DNA"/>
</dbReference>
<keyword evidence="2" id="KW-1185">Reference proteome</keyword>
<protein>
    <submittedName>
        <fullName evidence="1">Uncharacterized protein</fullName>
    </submittedName>
</protein>
<evidence type="ECO:0000313" key="1">
    <source>
        <dbReference type="EMBL" id="KAI8423776.1"/>
    </source>
</evidence>
<sequence length="286" mass="32190">MDKQGVFPGFLTRVNKCALSVEFLKFTEGFVDIRERERKVKRGSREQGRQLMNRHNNEAGRRLAVTLQLESSPCVLALTTNLDGSILTYIKTNKKAVIKKSRVTCKCHGVSGSCSLITCWQQLATFREIGEQGAGYHRAYSVSYYEARRCCKVGAGRASGCGDYLRDKYEGATEVKVSRRGKLRLSDPRYRLPTAQDLVYLEDSPNYCVRNESLRRRNVQVAAPRRQWRLSDASVSLTPAQRQRGIRTASLRRQVCQRPSPIDAASSLRGRLLDDDARKTLSGPGP</sequence>
<dbReference type="Proteomes" id="UP001064048">
    <property type="component" value="Chromosome 22"/>
</dbReference>
<organism evidence="1 2">
    <name type="scientific">Choristoneura fumiferana</name>
    <name type="common">Spruce budworm moth</name>
    <name type="synonym">Archips fumiferana</name>
    <dbReference type="NCBI Taxonomy" id="7141"/>
    <lineage>
        <taxon>Eukaryota</taxon>
        <taxon>Metazoa</taxon>
        <taxon>Ecdysozoa</taxon>
        <taxon>Arthropoda</taxon>
        <taxon>Hexapoda</taxon>
        <taxon>Insecta</taxon>
        <taxon>Pterygota</taxon>
        <taxon>Neoptera</taxon>
        <taxon>Endopterygota</taxon>
        <taxon>Lepidoptera</taxon>
        <taxon>Glossata</taxon>
        <taxon>Ditrysia</taxon>
        <taxon>Tortricoidea</taxon>
        <taxon>Tortricidae</taxon>
        <taxon>Tortricinae</taxon>
        <taxon>Choristoneura</taxon>
    </lineage>
</organism>
<accession>A0ACC0JHZ8</accession>
<reference evidence="1 2" key="1">
    <citation type="journal article" date="2022" name="Genome Biol. Evol.">
        <title>The Spruce Budworm Genome: Reconstructing the Evolutionary History of Antifreeze Proteins.</title>
        <authorList>
            <person name="Beliveau C."/>
            <person name="Gagne P."/>
            <person name="Picq S."/>
            <person name="Vernygora O."/>
            <person name="Keeling C.I."/>
            <person name="Pinkney K."/>
            <person name="Doucet D."/>
            <person name="Wen F."/>
            <person name="Johnston J.S."/>
            <person name="Maaroufi H."/>
            <person name="Boyle B."/>
            <person name="Laroche J."/>
            <person name="Dewar K."/>
            <person name="Juretic N."/>
            <person name="Blackburn G."/>
            <person name="Nisole A."/>
            <person name="Brunet B."/>
            <person name="Brandao M."/>
            <person name="Lumley L."/>
            <person name="Duan J."/>
            <person name="Quan G."/>
            <person name="Lucarotti C.J."/>
            <person name="Roe A.D."/>
            <person name="Sperling F.A.H."/>
            <person name="Levesque R.C."/>
            <person name="Cusson M."/>
        </authorList>
    </citation>
    <scope>NUCLEOTIDE SEQUENCE [LARGE SCALE GENOMIC DNA]</scope>
    <source>
        <strain evidence="1">Glfc:IPQL:Cfum</strain>
    </source>
</reference>